<proteinExistence type="predicted"/>
<dbReference type="InterPro" id="IPR032710">
    <property type="entry name" value="NTF2-like_dom_sf"/>
</dbReference>
<feature type="domain" description="SnoaL-like" evidence="1">
    <location>
        <begin position="4"/>
        <end position="120"/>
    </location>
</feature>
<sequence length="122" mass="13767">MDLKEIAAELVAGCREGRERANLDTLYAADAVSAEPNDRDGQSRITQGRDAIKAKHDWFDSAMTDVQVETSDPMLHGDDRFAVRFYGTMKDAQSGEIYPMDEVAIYHVADGKIVREEFFYNE</sequence>
<dbReference type="RefSeq" id="WP_212706091.1">
    <property type="nucleotide sequence ID" value="NZ_CP073581.1"/>
</dbReference>
<dbReference type="AlphaFoldDB" id="A0A975PNI9"/>
<dbReference type="Pfam" id="PF20409">
    <property type="entry name" value="SnoaL_5"/>
    <property type="match status" value="1"/>
</dbReference>
<reference evidence="2" key="1">
    <citation type="submission" date="2021-04" db="EMBL/GenBank/DDBJ databases">
        <title>Complete genome sequence for Sulfitobacter sp. strain JK7-1.</title>
        <authorList>
            <person name="Park S.-J."/>
        </authorList>
    </citation>
    <scope>NUCLEOTIDE SEQUENCE</scope>
    <source>
        <strain evidence="2">JK7-1</strain>
    </source>
</reference>
<organism evidence="2 3">
    <name type="scientific">Sulfitobacter albidus</name>
    <dbReference type="NCBI Taxonomy" id="2829501"/>
    <lineage>
        <taxon>Bacteria</taxon>
        <taxon>Pseudomonadati</taxon>
        <taxon>Pseudomonadota</taxon>
        <taxon>Alphaproteobacteria</taxon>
        <taxon>Rhodobacterales</taxon>
        <taxon>Roseobacteraceae</taxon>
        <taxon>Sulfitobacter</taxon>
    </lineage>
</organism>
<evidence type="ECO:0000313" key="3">
    <source>
        <dbReference type="Proteomes" id="UP000683291"/>
    </source>
</evidence>
<dbReference type="Proteomes" id="UP000683291">
    <property type="component" value="Chromosome 1"/>
</dbReference>
<dbReference type="Gene3D" id="3.10.450.50">
    <property type="match status" value="1"/>
</dbReference>
<evidence type="ECO:0000313" key="2">
    <source>
        <dbReference type="EMBL" id="QUJ77898.1"/>
    </source>
</evidence>
<dbReference type="KEGG" id="sual:KDD17_08190"/>
<accession>A0A975PNI9</accession>
<name>A0A975PNI9_9RHOB</name>
<dbReference type="EMBL" id="CP073581">
    <property type="protein sequence ID" value="QUJ77898.1"/>
    <property type="molecule type" value="Genomic_DNA"/>
</dbReference>
<gene>
    <name evidence="2" type="ORF">KDD17_08190</name>
</gene>
<dbReference type="InterPro" id="IPR046860">
    <property type="entry name" value="SnoaL_5"/>
</dbReference>
<keyword evidence="3" id="KW-1185">Reference proteome</keyword>
<dbReference type="SUPFAM" id="SSF54427">
    <property type="entry name" value="NTF2-like"/>
    <property type="match status" value="1"/>
</dbReference>
<evidence type="ECO:0000259" key="1">
    <source>
        <dbReference type="Pfam" id="PF20409"/>
    </source>
</evidence>
<protein>
    <submittedName>
        <fullName evidence="2">Nuclear transport factor 2 family protein</fullName>
    </submittedName>
</protein>